<protein>
    <submittedName>
        <fullName evidence="2">Non-ribosomal peptide synthetase</fullName>
    </submittedName>
</protein>
<proteinExistence type="predicted"/>
<dbReference type="Proteomes" id="UP001279681">
    <property type="component" value="Unassembled WGS sequence"/>
</dbReference>
<name>A0ABU4W8K6_9FUSO</name>
<accession>A0ABU4W8K6</accession>
<dbReference type="Gene3D" id="3.30.300.30">
    <property type="match status" value="1"/>
</dbReference>
<dbReference type="InterPro" id="IPR045851">
    <property type="entry name" value="AMP-bd_C_sf"/>
</dbReference>
<keyword evidence="3" id="KW-1185">Reference proteome</keyword>
<dbReference type="RefSeq" id="WP_320313259.1">
    <property type="nucleotide sequence ID" value="NZ_JAVIKH010000005.1"/>
</dbReference>
<dbReference type="InterPro" id="IPR036736">
    <property type="entry name" value="ACP-like_sf"/>
</dbReference>
<dbReference type="InterPro" id="IPR000873">
    <property type="entry name" value="AMP-dep_synth/lig_dom"/>
</dbReference>
<dbReference type="PANTHER" id="PTHR45527">
    <property type="entry name" value="NONRIBOSOMAL PEPTIDE SYNTHETASE"/>
    <property type="match status" value="1"/>
</dbReference>
<dbReference type="InterPro" id="IPR042099">
    <property type="entry name" value="ANL_N_sf"/>
</dbReference>
<dbReference type="PROSITE" id="PS50075">
    <property type="entry name" value="CARRIER"/>
    <property type="match status" value="1"/>
</dbReference>
<dbReference type="EMBL" id="JAVIKH010000005">
    <property type="protein sequence ID" value="MDX8335853.1"/>
    <property type="molecule type" value="Genomic_DNA"/>
</dbReference>
<dbReference type="Gene3D" id="1.10.1200.10">
    <property type="entry name" value="ACP-like"/>
    <property type="match status" value="1"/>
</dbReference>
<dbReference type="Pfam" id="PF00501">
    <property type="entry name" value="AMP-binding"/>
    <property type="match status" value="1"/>
</dbReference>
<organism evidence="2 3">
    <name type="scientific">Candidatus Cetobacterium colombiensis</name>
    <dbReference type="NCBI Taxonomy" id="3073100"/>
    <lineage>
        <taxon>Bacteria</taxon>
        <taxon>Fusobacteriati</taxon>
        <taxon>Fusobacteriota</taxon>
        <taxon>Fusobacteriia</taxon>
        <taxon>Fusobacteriales</taxon>
        <taxon>Fusobacteriaceae</taxon>
        <taxon>Cetobacterium</taxon>
    </lineage>
</organism>
<dbReference type="SUPFAM" id="SSF56801">
    <property type="entry name" value="Acetyl-CoA synthetase-like"/>
    <property type="match status" value="1"/>
</dbReference>
<dbReference type="InterPro" id="IPR009081">
    <property type="entry name" value="PP-bd_ACP"/>
</dbReference>
<feature type="domain" description="Carrier" evidence="1">
    <location>
        <begin position="873"/>
        <end position="946"/>
    </location>
</feature>
<comment type="caution">
    <text evidence="2">The sequence shown here is derived from an EMBL/GenBank/DDBJ whole genome shotgun (WGS) entry which is preliminary data.</text>
</comment>
<dbReference type="Gene3D" id="3.40.50.12780">
    <property type="entry name" value="N-terminal domain of ligase-like"/>
    <property type="match status" value="1"/>
</dbReference>
<sequence length="946" mass="109664">MILKRKLSPNERMYLAFEKNYNSFVINRVIEGEGKIDLKLFQEAVDKVAESYPESRYKLKNNMWFDSKLSPKIIEISEEEIGKDFKRLLSKKINIIEDVACEIFFLKKKLKTILIFRTHHSLMDGKGQGIWIESIFKALNNLKIEKFNSEARDIDLLEKNGIKKMSDIVTVGNYIPLKKRESYDITTPLAKEIVIDSKINNLTAKLISNIHKLSEDKKSRFIITRDIREKFVEENLNTGNLSLPMYLEVEEESWEQVNKDLINKILKNEDINYSPKEYFIFEKLPLDIVRLGLKYTIKNYNKQRKTATTAVISNLGKINLNNYKTKDFSPEKVYALPVITPLVPLSFVMTELDDKTIITVGYYEGNYKESEIEKYLKELKELILNKEIVSIDGEKKVEKKDIFKNIFQKYNLDEILSIDENKNLTYKEIFESSQKVCNYLKKCDVKKGDKVAISTKRDSTYLISILACIKLGAIFIPIDPEYPKDRIEYIKESSKSKVLLENLDEILSKDDLEKSDIYKFYKYNSEDVVYTIYTSGSTGKPKGVEITYGTLCNYISNCIEKYAIKKDVIFGFFTSISFDLSITAIFTTLTVEGKIEFFNEKIDSISLKKIFEKSKMNSVKMTPTHLEIISNYKIEKDRFKLVIVGGEQLKVTTAKKAQELLGENCKIVNEYGPTEATVGCVYHIFDKNKVYKSEGVPIGKPLDYIDLYLEIDKSENLGELLIGGDCLAKGYSNNLAETEKKFIYMNDKRFYKSGDLCRINEDKDLEFLERKDFQVKIRGYRIELEEIEKKINEFSGILGSKVIPNSSKSALLAYYIGDINEKDLQNELRKKLPQYMIPYAYFKIDEFPLNSNGKLDLKKLKELGKQEVEVKDLKLSPFEEKIIKIWEEILEIKISNDRLNESFYDLGADSLSIVRFINEIDSLIKPEGIEVILLNPTLEVIEKYKK</sequence>
<evidence type="ECO:0000313" key="3">
    <source>
        <dbReference type="Proteomes" id="UP001279681"/>
    </source>
</evidence>
<dbReference type="CDD" id="cd05930">
    <property type="entry name" value="A_NRPS"/>
    <property type="match status" value="1"/>
</dbReference>
<evidence type="ECO:0000259" key="1">
    <source>
        <dbReference type="PROSITE" id="PS50075"/>
    </source>
</evidence>
<dbReference type="SUPFAM" id="SSF47336">
    <property type="entry name" value="ACP-like"/>
    <property type="match status" value="1"/>
</dbReference>
<dbReference type="PANTHER" id="PTHR45527:SF1">
    <property type="entry name" value="FATTY ACID SYNTHASE"/>
    <property type="match status" value="1"/>
</dbReference>
<gene>
    <name evidence="2" type="ORF">RFV38_04985</name>
</gene>
<evidence type="ECO:0000313" key="2">
    <source>
        <dbReference type="EMBL" id="MDX8335853.1"/>
    </source>
</evidence>
<reference evidence="3" key="1">
    <citation type="submission" date="2023-07" db="EMBL/GenBank/DDBJ databases">
        <authorList>
            <person name="Colorado M.A."/>
            <person name="Villamil L.M."/>
            <person name="Melo J.F."/>
            <person name="Rodriguez J.A."/>
            <person name="Ruiz R.Y."/>
        </authorList>
    </citation>
    <scope>NUCLEOTIDE SEQUENCE [LARGE SCALE GENOMIC DNA]</scope>
    <source>
        <strain evidence="3">C33</strain>
    </source>
</reference>
<dbReference type="Pfam" id="PF00550">
    <property type="entry name" value="PP-binding"/>
    <property type="match status" value="1"/>
</dbReference>